<organism evidence="2 3">
    <name type="scientific">Romanomermis culicivorax</name>
    <name type="common">Nematode worm</name>
    <dbReference type="NCBI Taxonomy" id="13658"/>
    <lineage>
        <taxon>Eukaryota</taxon>
        <taxon>Metazoa</taxon>
        <taxon>Ecdysozoa</taxon>
        <taxon>Nematoda</taxon>
        <taxon>Enoplea</taxon>
        <taxon>Dorylaimia</taxon>
        <taxon>Mermithida</taxon>
        <taxon>Mermithoidea</taxon>
        <taxon>Mermithidae</taxon>
        <taxon>Romanomermis</taxon>
    </lineage>
</organism>
<reference evidence="3" key="1">
    <citation type="submission" date="2022-11" db="UniProtKB">
        <authorList>
            <consortium name="WormBaseParasite"/>
        </authorList>
    </citation>
    <scope>IDENTIFICATION</scope>
</reference>
<protein>
    <submittedName>
        <fullName evidence="3">Uncharacterized protein</fullName>
    </submittedName>
</protein>
<feature type="coiled-coil region" evidence="1">
    <location>
        <begin position="5"/>
        <end position="39"/>
    </location>
</feature>
<keyword evidence="2" id="KW-1185">Reference proteome</keyword>
<sequence length="90" mass="10331">MKLFLQKEENKRNIYNLKIEALKQEIEASKAKRSKCKKLCSAKCMPRTPIFVCIFAIDRMSMVCIHAHMSACIKSYMRCTCHLTTLASNG</sequence>
<keyword evidence="1" id="KW-0175">Coiled coil</keyword>
<evidence type="ECO:0000313" key="3">
    <source>
        <dbReference type="WBParaSite" id="nRc.2.0.1.t17095-RA"/>
    </source>
</evidence>
<dbReference type="Proteomes" id="UP000887565">
    <property type="component" value="Unplaced"/>
</dbReference>
<name>A0A915ITA6_ROMCU</name>
<dbReference type="WBParaSite" id="nRc.2.0.1.t17095-RA">
    <property type="protein sequence ID" value="nRc.2.0.1.t17095-RA"/>
    <property type="gene ID" value="nRc.2.0.1.g17095"/>
</dbReference>
<accession>A0A915ITA6</accession>
<evidence type="ECO:0000313" key="2">
    <source>
        <dbReference type="Proteomes" id="UP000887565"/>
    </source>
</evidence>
<proteinExistence type="predicted"/>
<evidence type="ECO:0000256" key="1">
    <source>
        <dbReference type="SAM" id="Coils"/>
    </source>
</evidence>
<dbReference type="AlphaFoldDB" id="A0A915ITA6"/>